<dbReference type="Proteomes" id="UP000298030">
    <property type="component" value="Unassembled WGS sequence"/>
</dbReference>
<feature type="region of interest" description="Disordered" evidence="1">
    <location>
        <begin position="379"/>
        <end position="402"/>
    </location>
</feature>
<feature type="region of interest" description="Disordered" evidence="1">
    <location>
        <begin position="181"/>
        <end position="296"/>
    </location>
</feature>
<evidence type="ECO:0000313" key="3">
    <source>
        <dbReference type="Proteomes" id="UP000298030"/>
    </source>
</evidence>
<dbReference type="EMBL" id="QPFP01000041">
    <property type="protein sequence ID" value="TEB27301.1"/>
    <property type="molecule type" value="Genomic_DNA"/>
</dbReference>
<evidence type="ECO:0000313" key="2">
    <source>
        <dbReference type="EMBL" id="TEB27301.1"/>
    </source>
</evidence>
<protein>
    <submittedName>
        <fullName evidence="2">Uncharacterized protein</fullName>
    </submittedName>
</protein>
<proteinExistence type="predicted"/>
<evidence type="ECO:0000256" key="1">
    <source>
        <dbReference type="SAM" id="MobiDB-lite"/>
    </source>
</evidence>
<keyword evidence="3" id="KW-1185">Reference proteome</keyword>
<accession>A0A4Y7T001</accession>
<sequence>MAWYFEPSSWIELHQAPSCAIPVSVTTTLTAVVIIPPQARRSTWCSSILSVAPTPMGMRAGPSYDSLLLGRSYPTVVFAPAAGFNLRPALYFGFENANTSSFLWVTRSHGSICVEFASTVASAPSTAVSLPGARFGLAPAVTSLFSPPISLWVALRLAIFRNAPVACVTFTIASSPPVLPGVATRSSSPVPGEATNTTNTTLPSSGSEGPNRHESPGNSPTQNSRSLDPYQARDLSSSTRMLEGRGSAPSRAIDVDDPGLSRASVSATPLSDEDESQELQSVPTTREEAAPGSALVDSDSGLEKLWFYPGSALPRSLDGHYLHRSLLLRDMRRSHVVALHTLMRAHLLRVLPASIFPGPTSRETREDQGPMLSPRTHVLQKHPHNAARKGPPEKRDQRSWQSPACPLCRDDYQVNSPPRVDYVLRGYIRQVSIELQEQLDARGVVPGGHSACRQIIFGAAALLTPLQYLIYTVSRSGYTPTSNVNSPDPSYNDLLFFKSDRTVRFSIHTWCWSSSDNAAWLRIFNDRRSSAWISSLGTGRSIRQGMASLEGMTTRRCSRHPLFKPDMTMSMAGQPGGVGQNCTDNAISVRAEKAGKQAPSSGGSRSTYEYAKMPYTYLQQYSCED</sequence>
<dbReference type="AlphaFoldDB" id="A0A4Y7T001"/>
<feature type="compositionally biased region" description="Polar residues" evidence="1">
    <location>
        <begin position="216"/>
        <end position="226"/>
    </location>
</feature>
<reference evidence="2 3" key="1">
    <citation type="journal article" date="2019" name="Nat. Ecol. Evol.">
        <title>Megaphylogeny resolves global patterns of mushroom evolution.</title>
        <authorList>
            <person name="Varga T."/>
            <person name="Krizsan K."/>
            <person name="Foldi C."/>
            <person name="Dima B."/>
            <person name="Sanchez-Garcia M."/>
            <person name="Sanchez-Ramirez S."/>
            <person name="Szollosi G.J."/>
            <person name="Szarkandi J.G."/>
            <person name="Papp V."/>
            <person name="Albert L."/>
            <person name="Andreopoulos W."/>
            <person name="Angelini C."/>
            <person name="Antonin V."/>
            <person name="Barry K.W."/>
            <person name="Bougher N.L."/>
            <person name="Buchanan P."/>
            <person name="Buyck B."/>
            <person name="Bense V."/>
            <person name="Catcheside P."/>
            <person name="Chovatia M."/>
            <person name="Cooper J."/>
            <person name="Damon W."/>
            <person name="Desjardin D."/>
            <person name="Finy P."/>
            <person name="Geml J."/>
            <person name="Haridas S."/>
            <person name="Hughes K."/>
            <person name="Justo A."/>
            <person name="Karasinski D."/>
            <person name="Kautmanova I."/>
            <person name="Kiss B."/>
            <person name="Kocsube S."/>
            <person name="Kotiranta H."/>
            <person name="LaButti K.M."/>
            <person name="Lechner B.E."/>
            <person name="Liimatainen K."/>
            <person name="Lipzen A."/>
            <person name="Lukacs Z."/>
            <person name="Mihaltcheva S."/>
            <person name="Morgado L.N."/>
            <person name="Niskanen T."/>
            <person name="Noordeloos M.E."/>
            <person name="Ohm R.A."/>
            <person name="Ortiz-Santana B."/>
            <person name="Ovrebo C."/>
            <person name="Racz N."/>
            <person name="Riley R."/>
            <person name="Savchenko A."/>
            <person name="Shiryaev A."/>
            <person name="Soop K."/>
            <person name="Spirin V."/>
            <person name="Szebenyi C."/>
            <person name="Tomsovsky M."/>
            <person name="Tulloss R.E."/>
            <person name="Uehling J."/>
            <person name="Grigoriev I.V."/>
            <person name="Vagvolgyi C."/>
            <person name="Papp T."/>
            <person name="Martin F.M."/>
            <person name="Miettinen O."/>
            <person name="Hibbett D.S."/>
            <person name="Nagy L.G."/>
        </authorList>
    </citation>
    <scope>NUCLEOTIDE SEQUENCE [LARGE SCALE GENOMIC DNA]</scope>
    <source>
        <strain evidence="2 3">FP101781</strain>
    </source>
</reference>
<gene>
    <name evidence="2" type="ORF">FA13DRAFT_1712676</name>
</gene>
<name>A0A4Y7T001_COPMI</name>
<comment type="caution">
    <text evidence="2">The sequence shown here is derived from an EMBL/GenBank/DDBJ whole genome shotgun (WGS) entry which is preliminary data.</text>
</comment>
<organism evidence="2 3">
    <name type="scientific">Coprinellus micaceus</name>
    <name type="common">Glistening ink-cap mushroom</name>
    <name type="synonym">Coprinus micaceus</name>
    <dbReference type="NCBI Taxonomy" id="71717"/>
    <lineage>
        <taxon>Eukaryota</taxon>
        <taxon>Fungi</taxon>
        <taxon>Dikarya</taxon>
        <taxon>Basidiomycota</taxon>
        <taxon>Agaricomycotina</taxon>
        <taxon>Agaricomycetes</taxon>
        <taxon>Agaricomycetidae</taxon>
        <taxon>Agaricales</taxon>
        <taxon>Agaricineae</taxon>
        <taxon>Psathyrellaceae</taxon>
        <taxon>Coprinellus</taxon>
    </lineage>
</organism>
<feature type="compositionally biased region" description="Polar residues" evidence="1">
    <location>
        <begin position="184"/>
        <end position="208"/>
    </location>
</feature>